<dbReference type="EMBL" id="VYZN01000068">
    <property type="protein sequence ID" value="KAE9524471.1"/>
    <property type="molecule type" value="Genomic_DNA"/>
</dbReference>
<keyword evidence="2" id="KW-1185">Reference proteome</keyword>
<protein>
    <submittedName>
        <fullName evidence="1">Uncharacterized protein</fullName>
    </submittedName>
</protein>
<proteinExistence type="predicted"/>
<evidence type="ECO:0000313" key="2">
    <source>
        <dbReference type="Proteomes" id="UP000475862"/>
    </source>
</evidence>
<dbReference type="AlphaFoldDB" id="A0A6G0T3H3"/>
<gene>
    <name evidence="1" type="ORF">AGLY_015192</name>
</gene>
<dbReference type="Proteomes" id="UP000475862">
    <property type="component" value="Unassembled WGS sequence"/>
</dbReference>
<name>A0A6G0T3H3_APHGL</name>
<accession>A0A6G0T3H3</accession>
<evidence type="ECO:0000313" key="1">
    <source>
        <dbReference type="EMBL" id="KAE9524471.1"/>
    </source>
</evidence>
<organism evidence="1 2">
    <name type="scientific">Aphis glycines</name>
    <name type="common">Soybean aphid</name>
    <dbReference type="NCBI Taxonomy" id="307491"/>
    <lineage>
        <taxon>Eukaryota</taxon>
        <taxon>Metazoa</taxon>
        <taxon>Ecdysozoa</taxon>
        <taxon>Arthropoda</taxon>
        <taxon>Hexapoda</taxon>
        <taxon>Insecta</taxon>
        <taxon>Pterygota</taxon>
        <taxon>Neoptera</taxon>
        <taxon>Paraneoptera</taxon>
        <taxon>Hemiptera</taxon>
        <taxon>Sternorrhyncha</taxon>
        <taxon>Aphidomorpha</taxon>
        <taxon>Aphidoidea</taxon>
        <taxon>Aphididae</taxon>
        <taxon>Aphidini</taxon>
        <taxon>Aphis</taxon>
        <taxon>Aphis</taxon>
    </lineage>
</organism>
<sequence>MRYSLIRTSQNIRLFFNLIPYFIKIVINCFRFMKKSCPTFYEHELQYLYLVVKTNVQPNSPEQSFFPNSEIQRQLFVVDQFYVRQSQQKHLVVCLRFELEIPFLINCFYSASINRDQINDRPEHRDMLLKLGRMASLIIGHRFYNNKYSIEVNFSYKYHKYYKELMFFKIITVVTVLINTNAEEDIAIIVSPGAFFDEVPEAILYDKSIPLIYTQKLQDNYPDDNLENIKKKLGG</sequence>
<comment type="caution">
    <text evidence="1">The sequence shown here is derived from an EMBL/GenBank/DDBJ whole genome shotgun (WGS) entry which is preliminary data.</text>
</comment>
<reference evidence="1 2" key="1">
    <citation type="submission" date="2019-08" db="EMBL/GenBank/DDBJ databases">
        <title>The genome of the soybean aphid Biotype 1, its phylome, world population structure and adaptation to the North American continent.</title>
        <authorList>
            <person name="Giordano R."/>
            <person name="Donthu R.K."/>
            <person name="Hernandez A.G."/>
            <person name="Wright C.L."/>
            <person name="Zimin A.V."/>
        </authorList>
    </citation>
    <scope>NUCLEOTIDE SEQUENCE [LARGE SCALE GENOMIC DNA]</scope>
    <source>
        <tissue evidence="1">Whole aphids</tissue>
    </source>
</reference>